<reference evidence="9 11" key="1">
    <citation type="journal article" date="2015" name="Genome Announc.">
        <title>Complete genome sequences for 35 biothreat assay-relevant bacillus species.</title>
        <authorList>
            <person name="Johnson S.L."/>
            <person name="Daligault H.E."/>
            <person name="Davenport K.W."/>
            <person name="Jaissle J."/>
            <person name="Frey K.G."/>
            <person name="Ladner J.T."/>
            <person name="Broomall S.M."/>
            <person name="Bishop-Lilly K.A."/>
            <person name="Bruce D.C."/>
            <person name="Gibbons H.S."/>
            <person name="Coyne S.R."/>
            <person name="Lo C.C."/>
            <person name="Meincke L."/>
            <person name="Munk A.C."/>
            <person name="Koroleva G.I."/>
            <person name="Rosenzweig C.N."/>
            <person name="Palacios G.F."/>
            <person name="Redden C.L."/>
            <person name="Minogue T.D."/>
            <person name="Chain P.S."/>
        </authorList>
    </citation>
    <scope>NUCLEOTIDE SEQUENCE [LARGE SCALE GENOMIC DNA]</scope>
    <source>
        <strain evidence="9">ATCC 14581</strain>
        <strain evidence="11">ATCC 14581 / DSM 32 / JCM 2506 / NBRC 15308 / NCIMB 9376 / NCTC 10342 / NRRL B-14308 / VKM B-512</strain>
        <plasmid evidence="3 11">pBMV_1</plasmid>
        <plasmid evidence="9 11">pBMV_2</plasmid>
    </source>
</reference>
<evidence type="ECO:0000313" key="10">
    <source>
        <dbReference type="EMBL" id="AJI25675.1"/>
    </source>
</evidence>
<dbReference type="EMBL" id="CP009920">
    <property type="protein sequence ID" value="AJI21638.1"/>
    <property type="molecule type" value="Genomic_DNA"/>
</dbReference>
<dbReference type="EMBL" id="CP009920">
    <property type="protein sequence ID" value="AJI25146.1"/>
    <property type="molecule type" value="Genomic_DNA"/>
</dbReference>
<evidence type="ECO:0000313" key="4">
    <source>
        <dbReference type="EMBL" id="AJI20130.1"/>
    </source>
</evidence>
<evidence type="ECO:0000259" key="2">
    <source>
        <dbReference type="Pfam" id="PF14690"/>
    </source>
</evidence>
<evidence type="ECO:0000313" key="6">
    <source>
        <dbReference type="EMBL" id="AJI22836.1"/>
    </source>
</evidence>
<dbReference type="KEGG" id="bmeg:BG04_5480"/>
<dbReference type="KEGG" id="bmeg:BG04_497"/>
<geneLocation type="plasmid" evidence="3 11">
    <name>pBMV_1</name>
</geneLocation>
<dbReference type="Proteomes" id="UP000031829">
    <property type="component" value="Chromosome"/>
</dbReference>
<evidence type="ECO:0000313" key="7">
    <source>
        <dbReference type="EMBL" id="AJI24400.1"/>
    </source>
</evidence>
<dbReference type="HOGENOM" id="CLU_029608_5_1_9"/>
<dbReference type="Proteomes" id="UP000031829">
    <property type="component" value="Plasmid pBMV_2"/>
</dbReference>
<evidence type="ECO:0000313" key="8">
    <source>
        <dbReference type="EMBL" id="AJI25146.1"/>
    </source>
</evidence>
<dbReference type="KEGG" id="bmeg:BG04_500"/>
<feature type="domain" description="Transposase IS204/IS1001/IS1096/IS1165 DDE" evidence="1">
    <location>
        <begin position="150"/>
        <end position="284"/>
    </location>
</feature>
<dbReference type="EMBL" id="CP009921">
    <property type="protein sequence ID" value="AJI25665.1"/>
    <property type="molecule type" value="Genomic_DNA"/>
</dbReference>
<geneLocation type="plasmid" evidence="9 11">
    <name>pBMV_2</name>
</geneLocation>
<dbReference type="GeneID" id="93645954"/>
<dbReference type="KEGG" id="bmeg:BG04_5777"/>
<evidence type="ECO:0000313" key="11">
    <source>
        <dbReference type="Proteomes" id="UP000031829"/>
    </source>
</evidence>
<sequence length="510" mass="59678">MPFSSFTNIECLRVIQEDQSYMYLVKSKHSSCICPSCHTLSHRIHSQYVRSLQDVPAYGKTTYIKIQTRKFFCDDCSCPQAIFTERFTWLGTYQRKTKRLQEMLKSIALSTSCKVASRLSKHLGIVTSHHTLLRLLHKLKLPSYEPPVHIGIDDFAFKKRCRYGTIIINQETRRPIAILNGRDKETVVKWLEQHPTIQTVTRDGSFTYAKAISQALPHAYQITDRWHILKGLFTAIRETLQQSFPSIWRKTEYKNPTTEPLIIRKTDVQRHQYAEQVWQRALEVKEWKEKGKSIAWISRQMHISRNTVYKDLRRKKKEPISRVRLLDPFLNQLRQWNLSGWTTSRMEAELKKIGYTGCRSTLNEAVSRIRHEYRASATTHSLSRASLLWKIWSEKNRNWLDSLPSACLKEFPLIPQLFEVTRKFRNIVSKRSNQGIPGWIETCKMYSFPALDTFITYIEKDLQGVMAACVDPLSNGLSEGHIHRVKMLKRMMYGRASDELLKKRVLIPLL</sequence>
<dbReference type="KEGG" id="bmeg:BG04_4835"/>
<dbReference type="InterPro" id="IPR002560">
    <property type="entry name" value="Transposase_DDE"/>
</dbReference>
<dbReference type="Pfam" id="PF01610">
    <property type="entry name" value="DDE_Tnp_ISL3"/>
    <property type="match status" value="2"/>
</dbReference>
<evidence type="ECO:0000313" key="9">
    <source>
        <dbReference type="EMBL" id="AJI25665.1"/>
    </source>
</evidence>
<feature type="domain" description="Transposase IS204/IS1001/IS1096/IS1165 zinc-finger" evidence="2">
    <location>
        <begin position="32"/>
        <end position="76"/>
    </location>
</feature>
<evidence type="ECO:0000259" key="1">
    <source>
        <dbReference type="Pfam" id="PF01610"/>
    </source>
</evidence>
<evidence type="ECO:0000313" key="3">
    <source>
        <dbReference type="EMBL" id="AJI20103.1"/>
    </source>
</evidence>
<dbReference type="EMBL" id="CP009919">
    <property type="protein sequence ID" value="AJI20103.1"/>
    <property type="molecule type" value="Genomic_DNA"/>
</dbReference>
<dbReference type="EMBL" id="CP009920">
    <property type="protein sequence ID" value="AJI24400.1"/>
    <property type="molecule type" value="Genomic_DNA"/>
</dbReference>
<dbReference type="KEGG" id="bmeg:BG04_5985"/>
<name>A0A0B6ALA5_PRIM2</name>
<dbReference type="NCBIfam" id="NF033550">
    <property type="entry name" value="transpos_ISL3"/>
    <property type="match status" value="1"/>
</dbReference>
<protein>
    <submittedName>
        <fullName evidence="9">Transposase family protein</fullName>
    </submittedName>
</protein>
<dbReference type="EMBL" id="CP009919">
    <property type="protein sequence ID" value="AJI20130.1"/>
    <property type="molecule type" value="Genomic_DNA"/>
</dbReference>
<dbReference type="KEGG" id="bmeg:BG04_5612"/>
<dbReference type="AlphaFoldDB" id="A0A0B6ALA5"/>
<dbReference type="PANTHER" id="PTHR33498:SF1">
    <property type="entry name" value="TRANSPOSASE FOR INSERTION SEQUENCE ELEMENT IS1557"/>
    <property type="match status" value="1"/>
</dbReference>
<dbReference type="RefSeq" id="WP_034650889.1">
    <property type="nucleotide sequence ID" value="NZ_CP009919.1"/>
</dbReference>
<feature type="domain" description="Transposase IS204/IS1001/IS1096/IS1165 DDE" evidence="1">
    <location>
        <begin position="362"/>
        <end position="502"/>
    </location>
</feature>
<gene>
    <name evidence="6" type="ORF">BG04_4835</name>
    <name evidence="7" type="ORF">BG04_497</name>
    <name evidence="5" type="ORF">BG04_500</name>
    <name evidence="8" type="ORF">BG04_5480</name>
    <name evidence="9" type="ORF">BG04_5612</name>
    <name evidence="10" type="ORF">BG04_5777</name>
    <name evidence="4" type="ORF">BG04_5982</name>
    <name evidence="3" type="ORF">BG04_5985</name>
</gene>
<organism evidence="9 11">
    <name type="scientific">Priestia megaterium (strain ATCC 14581 / DSM 32 / CCUG 1817 / JCM 2506 / NBRC 15308 / NCIMB 9376 / NCTC 10342 / NRRL B-14308 / VKM B-512 / Ford 19)</name>
    <name type="common">Bacillus megaterium</name>
    <dbReference type="NCBI Taxonomy" id="1348623"/>
    <lineage>
        <taxon>Bacteria</taxon>
        <taxon>Bacillati</taxon>
        <taxon>Bacillota</taxon>
        <taxon>Bacilli</taxon>
        <taxon>Bacillales</taxon>
        <taxon>Bacillaceae</taxon>
        <taxon>Priestia</taxon>
    </lineage>
</organism>
<dbReference type="PANTHER" id="PTHR33498">
    <property type="entry name" value="TRANSPOSASE FOR INSERTION SEQUENCE ELEMENT IS1557"/>
    <property type="match status" value="1"/>
</dbReference>
<evidence type="ECO:0000313" key="5">
    <source>
        <dbReference type="EMBL" id="AJI21638.1"/>
    </source>
</evidence>
<dbReference type="Pfam" id="PF14690">
    <property type="entry name" value="Zn_ribbon_ISL3"/>
    <property type="match status" value="1"/>
</dbReference>
<dbReference type="KEGG" id="bmeg:BG04_5982"/>
<dbReference type="InterPro" id="IPR029261">
    <property type="entry name" value="Transposase_Znf"/>
</dbReference>
<proteinExistence type="predicted"/>
<dbReference type="EMBL" id="CP009921">
    <property type="protein sequence ID" value="AJI25675.1"/>
    <property type="molecule type" value="Genomic_DNA"/>
</dbReference>
<dbReference type="EMBL" id="CP009920">
    <property type="protein sequence ID" value="AJI22836.1"/>
    <property type="molecule type" value="Genomic_DNA"/>
</dbReference>
<keyword evidence="9" id="KW-0614">Plasmid</keyword>
<dbReference type="InterPro" id="IPR047951">
    <property type="entry name" value="Transpos_ISL3"/>
</dbReference>
<accession>A0A0B6ALA5</accession>
<dbReference type="Proteomes" id="UP000031829">
    <property type="component" value="Plasmid pBMV_1"/>
</dbReference>